<gene>
    <name evidence="2" type="ORF">AC578_3631</name>
</gene>
<organism evidence="2 3">
    <name type="scientific">Pseudocercospora eumusae</name>
    <dbReference type="NCBI Taxonomy" id="321146"/>
    <lineage>
        <taxon>Eukaryota</taxon>
        <taxon>Fungi</taxon>
        <taxon>Dikarya</taxon>
        <taxon>Ascomycota</taxon>
        <taxon>Pezizomycotina</taxon>
        <taxon>Dothideomycetes</taxon>
        <taxon>Dothideomycetidae</taxon>
        <taxon>Mycosphaerellales</taxon>
        <taxon>Mycosphaerellaceae</taxon>
        <taxon>Pseudocercospora</taxon>
    </lineage>
</organism>
<dbReference type="InterPro" id="IPR054212">
    <property type="entry name" value="DUF6919"/>
</dbReference>
<feature type="domain" description="DUF6919" evidence="1">
    <location>
        <begin position="23"/>
        <end position="104"/>
    </location>
</feature>
<reference evidence="2 3" key="1">
    <citation type="submission" date="2015-07" db="EMBL/GenBank/DDBJ databases">
        <title>Comparative genomics of the Sigatoka disease complex on banana suggests a link between parallel evolutionary changes in Pseudocercospora fijiensis and Pseudocercospora eumusae and increased virulence on the banana host.</title>
        <authorList>
            <person name="Chang T.-C."/>
            <person name="Salvucci A."/>
            <person name="Crous P.W."/>
            <person name="Stergiopoulos I."/>
        </authorList>
    </citation>
    <scope>NUCLEOTIDE SEQUENCE [LARGE SCALE GENOMIC DNA]</scope>
    <source>
        <strain evidence="2 3">CBS 114824</strain>
    </source>
</reference>
<name>A0A139HPT4_9PEZI</name>
<comment type="caution">
    <text evidence="2">The sequence shown here is derived from an EMBL/GenBank/DDBJ whole genome shotgun (WGS) entry which is preliminary data.</text>
</comment>
<keyword evidence="3" id="KW-1185">Reference proteome</keyword>
<accession>A0A139HPT4</accession>
<dbReference type="EMBL" id="LFZN01000021">
    <property type="protein sequence ID" value="KXT04392.1"/>
    <property type="molecule type" value="Genomic_DNA"/>
</dbReference>
<proteinExistence type="predicted"/>
<evidence type="ECO:0000313" key="3">
    <source>
        <dbReference type="Proteomes" id="UP000070133"/>
    </source>
</evidence>
<sequence>MGAFSSKITKARTKHFDKDAWTGPWRFAENWSDLLDANRAFLRGETNRSPYYRSNISPETQSLVPGLLELHEFGFLTYSSQPFRDDEDVKFSRCECGQRAAYEQIKQRAFLSFLVPASALGGHAQRFRAELESEHEIHVATLEYAGSCKEGTCPIPSIIGQSNADVGL</sequence>
<evidence type="ECO:0000313" key="2">
    <source>
        <dbReference type="EMBL" id="KXT04392.1"/>
    </source>
</evidence>
<protein>
    <recommendedName>
        <fullName evidence="1">DUF6919 domain-containing protein</fullName>
    </recommendedName>
</protein>
<dbReference type="AlphaFoldDB" id="A0A139HPT4"/>
<dbReference type="OrthoDB" id="5227598at2759"/>
<dbReference type="Proteomes" id="UP000070133">
    <property type="component" value="Unassembled WGS sequence"/>
</dbReference>
<dbReference type="Pfam" id="PF21897">
    <property type="entry name" value="DUF6919"/>
    <property type="match status" value="1"/>
</dbReference>
<evidence type="ECO:0000259" key="1">
    <source>
        <dbReference type="Pfam" id="PF21897"/>
    </source>
</evidence>